<keyword evidence="2" id="KW-1185">Reference proteome</keyword>
<dbReference type="Proteomes" id="UP000678895">
    <property type="component" value="Unassembled WGS sequence"/>
</dbReference>
<dbReference type="AlphaFoldDB" id="A0A919XZQ4"/>
<comment type="caution">
    <text evidence="1">The sequence shown here is derived from an EMBL/GenBank/DDBJ whole genome shotgun (WGS) entry which is preliminary data.</text>
</comment>
<organism evidence="1 2">
    <name type="scientific">Paenibacillus apis</name>
    <dbReference type="NCBI Taxonomy" id="1792174"/>
    <lineage>
        <taxon>Bacteria</taxon>
        <taxon>Bacillati</taxon>
        <taxon>Bacillota</taxon>
        <taxon>Bacilli</taxon>
        <taxon>Bacillales</taxon>
        <taxon>Paenibacillaceae</taxon>
        <taxon>Paenibacillus</taxon>
    </lineage>
</organism>
<sequence length="104" mass="12364">MFKHWFKKDKRQDSLVSRQKLVLPNESEWTKLKLMWEKSRNEHSSLEQSLIQAEAEAFDRVKGMLEETLSLLDDACVETDGMLKVRLQQIWSDLDELVKTYTFD</sequence>
<gene>
    <name evidence="1" type="ORF">J41TS4_20190</name>
</gene>
<dbReference type="EMBL" id="BORS01000006">
    <property type="protein sequence ID" value="GIO42261.1"/>
    <property type="molecule type" value="Genomic_DNA"/>
</dbReference>
<proteinExistence type="predicted"/>
<evidence type="ECO:0000313" key="1">
    <source>
        <dbReference type="EMBL" id="GIO42261.1"/>
    </source>
</evidence>
<dbReference type="RefSeq" id="WP_068779956.1">
    <property type="nucleotide sequence ID" value="NZ_BORS01000006.1"/>
</dbReference>
<accession>A0A919XZQ4</accession>
<evidence type="ECO:0000313" key="2">
    <source>
        <dbReference type="Proteomes" id="UP000678895"/>
    </source>
</evidence>
<name>A0A919XZQ4_9BACL</name>
<reference evidence="1" key="1">
    <citation type="submission" date="2021-03" db="EMBL/GenBank/DDBJ databases">
        <title>Antimicrobial resistance genes in bacteria isolated from Japanese honey, and their potential for conferring macrolide and lincosamide resistance in the American foulbrood pathogen Paenibacillus larvae.</title>
        <authorList>
            <person name="Okamoto M."/>
            <person name="Kumagai M."/>
            <person name="Kanamori H."/>
            <person name="Takamatsu D."/>
        </authorList>
    </citation>
    <scope>NUCLEOTIDE SEQUENCE</scope>
    <source>
        <strain evidence="1">J41TS4</strain>
    </source>
</reference>
<protein>
    <submittedName>
        <fullName evidence="1">Uncharacterized protein</fullName>
    </submittedName>
</protein>